<comment type="similarity">
    <text evidence="1">Belongs to the RRM CPSF6/7 family.</text>
</comment>
<feature type="compositionally biased region" description="Low complexity" evidence="3">
    <location>
        <begin position="67"/>
        <end position="76"/>
    </location>
</feature>
<evidence type="ECO:0000313" key="6">
    <source>
        <dbReference type="EnsemblPlants" id="KQJ83076"/>
    </source>
</evidence>
<dbReference type="InterPro" id="IPR000504">
    <property type="entry name" value="RRM_dom"/>
</dbReference>
<dbReference type="GeneID" id="100827743"/>
<dbReference type="EnsemblPlants" id="KQJ83076">
    <property type="protein sequence ID" value="KQJ83076"/>
    <property type="gene ID" value="BRADI_5g12840v3"/>
</dbReference>
<feature type="compositionally biased region" description="Pro residues" evidence="3">
    <location>
        <begin position="77"/>
        <end position="126"/>
    </location>
</feature>
<feature type="region of interest" description="Disordered" evidence="3">
    <location>
        <begin position="380"/>
        <end position="508"/>
    </location>
</feature>
<dbReference type="InterPro" id="IPR012677">
    <property type="entry name" value="Nucleotide-bd_a/b_plait_sf"/>
</dbReference>
<keyword evidence="7" id="KW-1185">Reference proteome</keyword>
<dbReference type="Gramene" id="KQJ83076">
    <property type="protein sequence ID" value="KQJ83076"/>
    <property type="gene ID" value="BRADI_5g12840v3"/>
</dbReference>
<reference evidence="5" key="2">
    <citation type="submission" date="2017-06" db="EMBL/GenBank/DDBJ databases">
        <title>WGS assembly of Brachypodium distachyon.</title>
        <authorList>
            <consortium name="The International Brachypodium Initiative"/>
            <person name="Lucas S."/>
            <person name="Harmon-Smith M."/>
            <person name="Lail K."/>
            <person name="Tice H."/>
            <person name="Grimwood J."/>
            <person name="Bruce D."/>
            <person name="Barry K."/>
            <person name="Shu S."/>
            <person name="Lindquist E."/>
            <person name="Wang M."/>
            <person name="Pitluck S."/>
            <person name="Vogel J.P."/>
            <person name="Garvin D.F."/>
            <person name="Mockler T.C."/>
            <person name="Schmutz J."/>
            <person name="Rokhsar D."/>
            <person name="Bevan M.W."/>
        </authorList>
    </citation>
    <scope>NUCLEOTIDE SEQUENCE</scope>
    <source>
        <strain evidence="5">Bd21</strain>
    </source>
</reference>
<dbReference type="SUPFAM" id="SSF54928">
    <property type="entry name" value="RNA-binding domain, RBD"/>
    <property type="match status" value="1"/>
</dbReference>
<sequence>MDAVAGGQLNAVVEFPQAEAIAAVLADCVLTPSTDDDCDDLYGDVNLGFLPLLPLSPSPSSPPKTPSPGISISFSPSPSPPPRRSPTPQPQPEPQPKPPTTPLTAPKPPTPQHQPPLPAPKPPTPQHEPLLLAPKPPSPRHQRALLAPKPPTERHQPPHHRALGASLPTTTTALYIADLPWWTTDAEVEAALAPHGALQDLHFFADKFSGRSRGFCRADFLHPSAAASAAAALHGRAFHGYHCVASLSCPPALHRPGADFDGPAPNPCRGGNAKATARGNVGFLGDGQARLSITSRPRVFGAMGGGSPPVRQCNAGMGTDMMPSMVAPHLTPAFMAANRMAMSGTGTGVWHNQGVAGPGGLWGGQQQWNFGGYEMPWQQPRLQQHHRQQYRNGDYGKMSGTGRERPSGRNEDRDGGNVRGNTERRQFGRGDGERLRQHNRGEGNRHQEHVLEKERERDRNFDENDRRGGEKRRHSEYTEHDDWERRGRARSRSQSRDSDDDDYRRRRR</sequence>
<evidence type="ECO:0000256" key="2">
    <source>
        <dbReference type="PROSITE-ProRule" id="PRU00176"/>
    </source>
</evidence>
<dbReference type="SMART" id="SM00360">
    <property type="entry name" value="RRM"/>
    <property type="match status" value="1"/>
</dbReference>
<feature type="compositionally biased region" description="Basic and acidic residues" evidence="3">
    <location>
        <begin position="402"/>
        <end position="486"/>
    </location>
</feature>
<organism evidence="5">
    <name type="scientific">Brachypodium distachyon</name>
    <name type="common">Purple false brome</name>
    <name type="synonym">Trachynia distachya</name>
    <dbReference type="NCBI Taxonomy" id="15368"/>
    <lineage>
        <taxon>Eukaryota</taxon>
        <taxon>Viridiplantae</taxon>
        <taxon>Streptophyta</taxon>
        <taxon>Embryophyta</taxon>
        <taxon>Tracheophyta</taxon>
        <taxon>Spermatophyta</taxon>
        <taxon>Magnoliopsida</taxon>
        <taxon>Liliopsida</taxon>
        <taxon>Poales</taxon>
        <taxon>Poaceae</taxon>
        <taxon>BOP clade</taxon>
        <taxon>Pooideae</taxon>
        <taxon>Stipodae</taxon>
        <taxon>Brachypodieae</taxon>
        <taxon>Brachypodium</taxon>
    </lineage>
</organism>
<dbReference type="Gene3D" id="3.30.70.330">
    <property type="match status" value="1"/>
</dbReference>
<evidence type="ECO:0000259" key="4">
    <source>
        <dbReference type="PROSITE" id="PS50102"/>
    </source>
</evidence>
<dbReference type="KEGG" id="bdi:100827743"/>
<dbReference type="OrthoDB" id="439808at2759"/>
<feature type="compositionally biased region" description="Pro residues" evidence="3">
    <location>
        <begin position="57"/>
        <end position="66"/>
    </location>
</feature>
<proteinExistence type="inferred from homology"/>
<dbReference type="InterPro" id="IPR035979">
    <property type="entry name" value="RBD_domain_sf"/>
</dbReference>
<dbReference type="PANTHER" id="PTHR23204">
    <property type="entry name" value="CLEAVAGE AND POLYADENYLATION SPECIFIC FACTOR"/>
    <property type="match status" value="1"/>
</dbReference>
<reference evidence="6" key="3">
    <citation type="submission" date="2018-08" db="UniProtKB">
        <authorList>
            <consortium name="EnsemblPlants"/>
        </authorList>
    </citation>
    <scope>IDENTIFICATION</scope>
    <source>
        <strain evidence="6">cv. Bd21</strain>
    </source>
</reference>
<dbReference type="InterPro" id="IPR034772">
    <property type="entry name" value="CPSF6/7"/>
</dbReference>
<dbReference type="PRINTS" id="PR01217">
    <property type="entry name" value="PRICHEXTENSN"/>
</dbReference>
<dbReference type="AlphaFoldDB" id="A0A0Q3E9K5"/>
<evidence type="ECO:0000256" key="1">
    <source>
        <dbReference type="ARBA" id="ARBA00006265"/>
    </source>
</evidence>
<reference evidence="5 6" key="1">
    <citation type="journal article" date="2010" name="Nature">
        <title>Genome sequencing and analysis of the model grass Brachypodium distachyon.</title>
        <authorList>
            <consortium name="International Brachypodium Initiative"/>
        </authorList>
    </citation>
    <scope>NUCLEOTIDE SEQUENCE [LARGE SCALE GENOMIC DNA]</scope>
    <source>
        <strain evidence="5">Bd21</strain>
        <strain evidence="6">cv. Bd21</strain>
    </source>
</reference>
<feature type="region of interest" description="Disordered" evidence="3">
    <location>
        <begin position="57"/>
        <end position="166"/>
    </location>
</feature>
<dbReference type="ExpressionAtlas" id="A0A0Q3E9K5">
    <property type="expression patterns" value="baseline"/>
</dbReference>
<evidence type="ECO:0000313" key="7">
    <source>
        <dbReference type="Proteomes" id="UP000008810"/>
    </source>
</evidence>
<name>A0A0Q3E9K5_BRADI</name>
<dbReference type="EMBL" id="CM000884">
    <property type="protein sequence ID" value="KQJ83076.2"/>
    <property type="molecule type" value="Genomic_DNA"/>
</dbReference>
<gene>
    <name evidence="6" type="primary">LOC100827743</name>
    <name evidence="5" type="ORF">BRADI_5g12840v3</name>
</gene>
<evidence type="ECO:0000313" key="5">
    <source>
        <dbReference type="EMBL" id="KQJ83076.2"/>
    </source>
</evidence>
<accession>A0A0Q3E9K5</accession>
<evidence type="ECO:0000256" key="3">
    <source>
        <dbReference type="SAM" id="MobiDB-lite"/>
    </source>
</evidence>
<feature type="domain" description="RRM" evidence="4">
    <location>
        <begin position="172"/>
        <end position="240"/>
    </location>
</feature>
<dbReference type="RefSeq" id="XP_014751151.1">
    <property type="nucleotide sequence ID" value="XM_014895665.2"/>
</dbReference>
<dbReference type="GO" id="GO:0003729">
    <property type="term" value="F:mRNA binding"/>
    <property type="evidence" value="ECO:0000318"/>
    <property type="project" value="GO_Central"/>
</dbReference>
<dbReference type="STRING" id="15368.A0A0Q3E9K5"/>
<dbReference type="Pfam" id="PF00076">
    <property type="entry name" value="RRM_1"/>
    <property type="match status" value="1"/>
</dbReference>
<dbReference type="PROSITE" id="PS50102">
    <property type="entry name" value="RRM"/>
    <property type="match status" value="1"/>
</dbReference>
<dbReference type="GO" id="GO:0005847">
    <property type="term" value="C:mRNA cleavage and polyadenylation specificity factor complex"/>
    <property type="evidence" value="ECO:0000318"/>
    <property type="project" value="GO_Central"/>
</dbReference>
<dbReference type="GO" id="GO:0110104">
    <property type="term" value="P:mRNA alternative polyadenylation"/>
    <property type="evidence" value="ECO:0000318"/>
    <property type="project" value="GO_Central"/>
</dbReference>
<protein>
    <recommendedName>
        <fullName evidence="4">RRM domain-containing protein</fullName>
    </recommendedName>
</protein>
<dbReference type="Proteomes" id="UP000008810">
    <property type="component" value="Chromosome 5"/>
</dbReference>
<keyword evidence="2" id="KW-0694">RNA-binding</keyword>